<sequence length="415" mass="45610">MSAWLPEWRITVGTTVYDNVLSVNMASGRDDIDLQCNAGYARMEIVNVNNSAFDIDVTDALVLELKNSAGVYVPVFGGQVSDFGISVRSPEEIGFITIGNILAVGSLSKLTKALFPDALPKTEDGTQIYDILNELLINSWFEVAPSLQWADYDPTTTWANAENVGLGEIDQPGLYEMISRAAEPFSSYNLCAQIAQSALGQLYEDKAGRVCYADGDHRTAYLSANGYTTLSANYATPSSVKSILQIGKIRNSLVFNYGNNYNSQATDLDADSIATYGRYQRSFNSNLHNLTDVEDVMERELGLRAVPREQLQSITFRLDNSELPDAERDKLIDVFFGEPVVINDLPINMFNGSFNGFVEGFAIKATPQYVDLTLTLSPTDFSLVAPQWDTVNPPSLIWTGVNATLIWENAFGGLT</sequence>
<gene>
    <name evidence="1" type="ORF">UFOVP720_23</name>
</gene>
<dbReference type="EMBL" id="LR796690">
    <property type="protein sequence ID" value="CAB4159724.1"/>
    <property type="molecule type" value="Genomic_DNA"/>
</dbReference>
<evidence type="ECO:0000313" key="1">
    <source>
        <dbReference type="EMBL" id="CAB4159724.1"/>
    </source>
</evidence>
<proteinExistence type="predicted"/>
<organism evidence="1">
    <name type="scientific">uncultured Caudovirales phage</name>
    <dbReference type="NCBI Taxonomy" id="2100421"/>
    <lineage>
        <taxon>Viruses</taxon>
        <taxon>Duplodnaviria</taxon>
        <taxon>Heunggongvirae</taxon>
        <taxon>Uroviricota</taxon>
        <taxon>Caudoviricetes</taxon>
        <taxon>Peduoviridae</taxon>
        <taxon>Maltschvirus</taxon>
        <taxon>Maltschvirus maltsch</taxon>
    </lineage>
</organism>
<name>A0A6J5NWX5_9CAUD</name>
<protein>
    <submittedName>
        <fullName evidence="1">Uncharacterized protein</fullName>
    </submittedName>
</protein>
<reference evidence="1" key="1">
    <citation type="submission" date="2020-04" db="EMBL/GenBank/DDBJ databases">
        <authorList>
            <person name="Chiriac C."/>
            <person name="Salcher M."/>
            <person name="Ghai R."/>
            <person name="Kavagutti S V."/>
        </authorList>
    </citation>
    <scope>NUCLEOTIDE SEQUENCE</scope>
</reference>
<accession>A0A6J5NWX5</accession>